<feature type="non-terminal residue" evidence="2">
    <location>
        <position position="187"/>
    </location>
</feature>
<dbReference type="InterPro" id="IPR050834">
    <property type="entry name" value="Glycosyltransf_2"/>
</dbReference>
<name>X1HCQ2_9ZZZZ</name>
<feature type="domain" description="Glycosyltransferase 2-like" evidence="1">
    <location>
        <begin position="15"/>
        <end position="178"/>
    </location>
</feature>
<accession>X1HCQ2</accession>
<dbReference type="InterPro" id="IPR029044">
    <property type="entry name" value="Nucleotide-diphossugar_trans"/>
</dbReference>
<dbReference type="SUPFAM" id="SSF53448">
    <property type="entry name" value="Nucleotide-diphospho-sugar transferases"/>
    <property type="match status" value="1"/>
</dbReference>
<evidence type="ECO:0000259" key="1">
    <source>
        <dbReference type="Pfam" id="PF00535"/>
    </source>
</evidence>
<comment type="caution">
    <text evidence="2">The sequence shown here is derived from an EMBL/GenBank/DDBJ whole genome shotgun (WGS) entry which is preliminary data.</text>
</comment>
<dbReference type="PANTHER" id="PTHR43685:SF11">
    <property type="entry name" value="GLYCOSYLTRANSFERASE TAGX-RELATED"/>
    <property type="match status" value="1"/>
</dbReference>
<sequence length="187" mass="20780">MISGPDNLSIQPLISVCIPVFNGDNFIREAVDSVLNQTENNFELVIVDNCSTDRTLEIVAQYNDARITVFKNTCNLGPVPNFNRCIELAKGEFIVLLPHDDLLLPTALETLSKALISDPQVGLAYSSYYIIDGKGKRSYLSLTYDEDKVMSGNEAFTRLAGGNPIQCAMIRREVYSRLGSWDPNLKL</sequence>
<evidence type="ECO:0000313" key="2">
    <source>
        <dbReference type="EMBL" id="GAH43093.1"/>
    </source>
</evidence>
<reference evidence="2" key="1">
    <citation type="journal article" date="2014" name="Front. Microbiol.">
        <title>High frequency of phylogenetically diverse reductive dehalogenase-homologous genes in deep subseafloor sedimentary metagenomes.</title>
        <authorList>
            <person name="Kawai M."/>
            <person name="Futagami T."/>
            <person name="Toyoda A."/>
            <person name="Takaki Y."/>
            <person name="Nishi S."/>
            <person name="Hori S."/>
            <person name="Arai W."/>
            <person name="Tsubouchi T."/>
            <person name="Morono Y."/>
            <person name="Uchiyama I."/>
            <person name="Ito T."/>
            <person name="Fujiyama A."/>
            <person name="Inagaki F."/>
            <person name="Takami H."/>
        </authorList>
    </citation>
    <scope>NUCLEOTIDE SEQUENCE</scope>
    <source>
        <strain evidence="2">Expedition CK06-06</strain>
    </source>
</reference>
<dbReference type="InterPro" id="IPR001173">
    <property type="entry name" value="Glyco_trans_2-like"/>
</dbReference>
<gene>
    <name evidence="2" type="ORF">S03H2_16762</name>
</gene>
<protein>
    <recommendedName>
        <fullName evidence="1">Glycosyltransferase 2-like domain-containing protein</fullName>
    </recommendedName>
</protein>
<organism evidence="2">
    <name type="scientific">marine sediment metagenome</name>
    <dbReference type="NCBI Taxonomy" id="412755"/>
    <lineage>
        <taxon>unclassified sequences</taxon>
        <taxon>metagenomes</taxon>
        <taxon>ecological metagenomes</taxon>
    </lineage>
</organism>
<dbReference type="Gene3D" id="3.90.550.10">
    <property type="entry name" value="Spore Coat Polysaccharide Biosynthesis Protein SpsA, Chain A"/>
    <property type="match status" value="1"/>
</dbReference>
<dbReference type="Pfam" id="PF00535">
    <property type="entry name" value="Glycos_transf_2"/>
    <property type="match status" value="1"/>
</dbReference>
<dbReference type="AlphaFoldDB" id="X1HCQ2"/>
<dbReference type="EMBL" id="BARU01008587">
    <property type="protein sequence ID" value="GAH43093.1"/>
    <property type="molecule type" value="Genomic_DNA"/>
</dbReference>
<dbReference type="PANTHER" id="PTHR43685">
    <property type="entry name" value="GLYCOSYLTRANSFERASE"/>
    <property type="match status" value="1"/>
</dbReference>
<proteinExistence type="predicted"/>